<feature type="compositionally biased region" description="Polar residues" evidence="1">
    <location>
        <begin position="328"/>
        <end position="354"/>
    </location>
</feature>
<evidence type="ECO:0000313" key="3">
    <source>
        <dbReference type="Proteomes" id="UP000193218"/>
    </source>
</evidence>
<feature type="compositionally biased region" description="Low complexity" evidence="1">
    <location>
        <begin position="202"/>
        <end position="225"/>
    </location>
</feature>
<dbReference type="Proteomes" id="UP000193218">
    <property type="component" value="Unassembled WGS sequence"/>
</dbReference>
<feature type="compositionally biased region" description="Polar residues" evidence="1">
    <location>
        <begin position="20"/>
        <end position="38"/>
    </location>
</feature>
<dbReference type="RefSeq" id="XP_021868822.1">
    <property type="nucleotide sequence ID" value="XM_022016894.1"/>
</dbReference>
<feature type="compositionally biased region" description="Polar residues" evidence="1">
    <location>
        <begin position="255"/>
        <end position="272"/>
    </location>
</feature>
<comment type="caution">
    <text evidence="2">The sequence shown here is derived from an EMBL/GenBank/DDBJ whole genome shotgun (WGS) entry which is preliminary data.</text>
</comment>
<feature type="compositionally biased region" description="Low complexity" evidence="1">
    <location>
        <begin position="397"/>
        <end position="406"/>
    </location>
</feature>
<feature type="compositionally biased region" description="Basic and acidic residues" evidence="1">
    <location>
        <begin position="53"/>
        <end position="67"/>
    </location>
</feature>
<accession>A0A1Y1U948</accession>
<dbReference type="GeneID" id="33558703"/>
<organism evidence="2 3">
    <name type="scientific">Kockovaella imperatae</name>
    <dbReference type="NCBI Taxonomy" id="4999"/>
    <lineage>
        <taxon>Eukaryota</taxon>
        <taxon>Fungi</taxon>
        <taxon>Dikarya</taxon>
        <taxon>Basidiomycota</taxon>
        <taxon>Agaricomycotina</taxon>
        <taxon>Tremellomycetes</taxon>
        <taxon>Tremellales</taxon>
        <taxon>Cuniculitremaceae</taxon>
        <taxon>Kockovaella</taxon>
    </lineage>
</organism>
<keyword evidence="3" id="KW-1185">Reference proteome</keyword>
<name>A0A1Y1U948_9TREE</name>
<feature type="compositionally biased region" description="Low complexity" evidence="1">
    <location>
        <begin position="239"/>
        <end position="250"/>
    </location>
</feature>
<dbReference type="InParanoid" id="A0A1Y1U948"/>
<reference evidence="2 3" key="1">
    <citation type="submission" date="2017-03" db="EMBL/GenBank/DDBJ databases">
        <title>Widespread Adenine N6-methylation of Active Genes in Fungi.</title>
        <authorList>
            <consortium name="DOE Joint Genome Institute"/>
            <person name="Mondo S.J."/>
            <person name="Dannebaum R.O."/>
            <person name="Kuo R.C."/>
            <person name="Louie K.B."/>
            <person name="Bewick A.J."/>
            <person name="Labutti K."/>
            <person name="Haridas S."/>
            <person name="Kuo A."/>
            <person name="Salamov A."/>
            <person name="Ahrendt S.R."/>
            <person name="Lau R."/>
            <person name="Bowen B.P."/>
            <person name="Lipzen A."/>
            <person name="Sullivan W."/>
            <person name="Andreopoulos W.B."/>
            <person name="Clum A."/>
            <person name="Lindquist E."/>
            <person name="Daum C."/>
            <person name="Northen T.R."/>
            <person name="Ramamoorthy G."/>
            <person name="Schmitz R.J."/>
            <person name="Gryganskyi A."/>
            <person name="Culley D."/>
            <person name="Magnuson J."/>
            <person name="James T.Y."/>
            <person name="O'Malley M.A."/>
            <person name="Stajich J.E."/>
            <person name="Spatafora J.W."/>
            <person name="Visel A."/>
            <person name="Grigoriev I.V."/>
        </authorList>
    </citation>
    <scope>NUCLEOTIDE SEQUENCE [LARGE SCALE GENOMIC DNA]</scope>
    <source>
        <strain evidence="2 3">NRRL Y-17943</strain>
    </source>
</reference>
<evidence type="ECO:0000256" key="1">
    <source>
        <dbReference type="SAM" id="MobiDB-lite"/>
    </source>
</evidence>
<sequence>MSLPPPSSSRRNSSLGVSPNNTGGRDTTVTHSQVTSEPTVPAPGHVNEPVADLVEKEVKETQGKDTVEPIVEDTEAENGQSDQVLEDTPVRGDKTSSPAPVENHTGNDATSSSSISPVKVTDKAEHESKEEVEDISAEPIEAKEPAAQKTPSKSRLSSQPSPLKVAETPTPLKKGTKLVPKVAGTPNKHKQSISAAAKVAKDSTPASSKTKPSQPSSPTTTTSLRKSVRSAKTDPAPLTPTKSESSKPSKAGATLHQSATTPVNNATSSASITILPRSTKKALARPSTSQGALSTPKAKTATSDAIPPMPAESKSPEDSLTPLRPQLTGHTASSLAKTRTPVAQKTMRAQTSMSLGRASGSRARPRPSSPTPAGGERSGHGKMSSSSSTSRLMQGTAASRARAADSPSLKAKTWSRSGTVKDLKKASETGTLGRAKTSQQKDESTGTAIVHSKTTVTGRPETSRLTSNEEKTNLATRGNGQDGSQEPAIATSISKEPESKHYDHDAPADETTRSAKVSPASGPSTEDSREASGGAERGGEQLDDQAQGKEVGKMEQAGEADVEAI</sequence>
<dbReference type="EMBL" id="NBSH01000014">
    <property type="protein sequence ID" value="ORX34559.1"/>
    <property type="molecule type" value="Genomic_DNA"/>
</dbReference>
<dbReference type="AlphaFoldDB" id="A0A1Y1U948"/>
<evidence type="ECO:0000313" key="2">
    <source>
        <dbReference type="EMBL" id="ORX34559.1"/>
    </source>
</evidence>
<feature type="compositionally biased region" description="Polar residues" evidence="1">
    <location>
        <begin position="104"/>
        <end position="116"/>
    </location>
</feature>
<feature type="compositionally biased region" description="Basic and acidic residues" evidence="1">
    <location>
        <begin position="120"/>
        <end position="129"/>
    </location>
</feature>
<feature type="compositionally biased region" description="Low complexity" evidence="1">
    <location>
        <begin position="8"/>
        <end position="19"/>
    </location>
</feature>
<feature type="compositionally biased region" description="Basic and acidic residues" evidence="1">
    <location>
        <begin position="495"/>
        <end position="513"/>
    </location>
</feature>
<protein>
    <submittedName>
        <fullName evidence="2">Uncharacterized protein</fullName>
    </submittedName>
</protein>
<feature type="non-terminal residue" evidence="2">
    <location>
        <position position="565"/>
    </location>
</feature>
<dbReference type="STRING" id="4999.A0A1Y1U948"/>
<proteinExistence type="predicted"/>
<feature type="region of interest" description="Disordered" evidence="1">
    <location>
        <begin position="1"/>
        <end position="565"/>
    </location>
</feature>
<feature type="compositionally biased region" description="Polar residues" evidence="1">
    <location>
        <begin position="473"/>
        <end position="484"/>
    </location>
</feature>
<feature type="compositionally biased region" description="Polar residues" evidence="1">
    <location>
        <begin position="149"/>
        <end position="161"/>
    </location>
</feature>
<gene>
    <name evidence="2" type="ORF">BD324DRAFT_636396</name>
</gene>